<dbReference type="SUPFAM" id="SSF52540">
    <property type="entry name" value="P-loop containing nucleoside triphosphate hydrolases"/>
    <property type="match status" value="2"/>
</dbReference>
<dbReference type="PANTHER" id="PTHR45766">
    <property type="entry name" value="DNA ANNEALING HELICASE AND ENDONUCLEASE ZRANB3 FAMILY MEMBER"/>
    <property type="match status" value="1"/>
</dbReference>
<evidence type="ECO:0008006" key="6">
    <source>
        <dbReference type="Google" id="ProtNLM"/>
    </source>
</evidence>
<dbReference type="InterPro" id="IPR001650">
    <property type="entry name" value="Helicase_C-like"/>
</dbReference>
<reference evidence="4 5" key="1">
    <citation type="submission" date="2019-12" db="EMBL/GenBank/DDBJ databases">
        <title>Chitinophaga sp. strain ysch24 (GDMCC 1.1355), whole genome shotgun sequence.</title>
        <authorList>
            <person name="Zhang X."/>
        </authorList>
    </citation>
    <scope>NUCLEOTIDE SEQUENCE [LARGE SCALE GENOMIC DNA]</scope>
    <source>
        <strain evidence="5">ysch24</strain>
    </source>
</reference>
<proteinExistence type="predicted"/>
<dbReference type="InterPro" id="IPR049730">
    <property type="entry name" value="SNF2/RAD54-like_C"/>
</dbReference>
<dbReference type="GO" id="GO:0005524">
    <property type="term" value="F:ATP binding"/>
    <property type="evidence" value="ECO:0007669"/>
    <property type="project" value="InterPro"/>
</dbReference>
<evidence type="ECO:0000259" key="3">
    <source>
        <dbReference type="PROSITE" id="PS51194"/>
    </source>
</evidence>
<evidence type="ECO:0000313" key="5">
    <source>
        <dbReference type="Proteomes" id="UP000461730"/>
    </source>
</evidence>
<dbReference type="SMART" id="SM00490">
    <property type="entry name" value="HELICc"/>
    <property type="match status" value="1"/>
</dbReference>
<protein>
    <recommendedName>
        <fullName evidence="6">Helicase</fullName>
    </recommendedName>
</protein>
<organism evidence="4 5">
    <name type="scientific">Chitinophaga tropicalis</name>
    <dbReference type="NCBI Taxonomy" id="2683588"/>
    <lineage>
        <taxon>Bacteria</taxon>
        <taxon>Pseudomonadati</taxon>
        <taxon>Bacteroidota</taxon>
        <taxon>Chitinophagia</taxon>
        <taxon>Chitinophagales</taxon>
        <taxon>Chitinophagaceae</taxon>
        <taxon>Chitinophaga</taxon>
    </lineage>
</organism>
<dbReference type="InterPro" id="IPR038718">
    <property type="entry name" value="SNF2-like_sf"/>
</dbReference>
<feature type="domain" description="Helicase C-terminal" evidence="3">
    <location>
        <begin position="391"/>
        <end position="543"/>
    </location>
</feature>
<evidence type="ECO:0000256" key="1">
    <source>
        <dbReference type="ARBA" id="ARBA00022801"/>
    </source>
</evidence>
<evidence type="ECO:0000313" key="4">
    <source>
        <dbReference type="EMBL" id="MVT11353.1"/>
    </source>
</evidence>
<dbReference type="Pfam" id="PF00176">
    <property type="entry name" value="SNF2-rel_dom"/>
    <property type="match status" value="1"/>
</dbReference>
<gene>
    <name evidence="4" type="ORF">GO493_24015</name>
</gene>
<keyword evidence="1" id="KW-0378">Hydrolase</keyword>
<dbReference type="Gene3D" id="3.40.50.10810">
    <property type="entry name" value="Tandem AAA-ATPase domain"/>
    <property type="match status" value="1"/>
</dbReference>
<name>A0A7K1UAI2_9BACT</name>
<accession>A0A7K1UAI2</accession>
<dbReference type="RefSeq" id="WP_157308781.1">
    <property type="nucleotide sequence ID" value="NZ_WRXN01000013.1"/>
</dbReference>
<dbReference type="CDD" id="cd18793">
    <property type="entry name" value="SF2_C_SNF"/>
    <property type="match status" value="1"/>
</dbReference>
<dbReference type="InterPro" id="IPR000330">
    <property type="entry name" value="SNF2_N"/>
</dbReference>
<dbReference type="Pfam" id="PF00271">
    <property type="entry name" value="Helicase_C"/>
    <property type="match status" value="1"/>
</dbReference>
<dbReference type="EMBL" id="WRXN01000013">
    <property type="protein sequence ID" value="MVT11353.1"/>
    <property type="molecule type" value="Genomic_DNA"/>
</dbReference>
<evidence type="ECO:0000259" key="2">
    <source>
        <dbReference type="PROSITE" id="PS51192"/>
    </source>
</evidence>
<comment type="caution">
    <text evidence="4">The sequence shown here is derived from an EMBL/GenBank/DDBJ whole genome shotgun (WGS) entry which is preliminary data.</text>
</comment>
<dbReference type="PROSITE" id="PS51194">
    <property type="entry name" value="HELICASE_CTER"/>
    <property type="match status" value="1"/>
</dbReference>
<sequence>MQIIEHATEFHISFPFGKLFKRNMVAVKALPGRQWEKEKKIWRVPIRFKDAVYELRDTHRAKILLASAATPEQIGELSPMPELSVELPIKAILRPYQGQGVAQNMIFGSSLNGDEPGLGKTIQSIASVLALNAFPCLVICPSSLKLNWQREWQKFTDKRAMILDDKTRITWHQYYKVGMVDVFIVNYESLKKFFVVSMPEKLRGKSNGHSSGYVMRDTVNLFSTVIVDESHRCKNEDTLTSKLTLRITHKKQHVFALSGTPVVNKPKDLWPQLAIINRLHLFGGKKGFLDRYCEGGRGANNLKELNYLLRKHCFFRREKKEVLKDLPPKQRQIIECDIATRDEYNKAVRDFSSYLKASGCSDADIARKMKGEIMVKIGILRQISARGKLNEVKEYVEDILAAGEKIVLFCNLHEIVDELKRMFPCSMTITGRDSDQQKQAAVDRFQKDPNCQVAILNIRAGGVGHTLTASSRVGFVEFPWHPADCVQCEDRCHRIGQNDSVMAGYFLGKDTIDERLFEIIQEKAETANAVTGSSDDMEMEVVSKIIDLFNI</sequence>
<dbReference type="AlphaFoldDB" id="A0A7K1UAI2"/>
<dbReference type="GO" id="GO:0031297">
    <property type="term" value="P:replication fork processing"/>
    <property type="evidence" value="ECO:0007669"/>
    <property type="project" value="TreeGrafter"/>
</dbReference>
<dbReference type="InterPro" id="IPR014001">
    <property type="entry name" value="Helicase_ATP-bd"/>
</dbReference>
<dbReference type="GO" id="GO:0006281">
    <property type="term" value="P:DNA repair"/>
    <property type="evidence" value="ECO:0007669"/>
    <property type="project" value="TreeGrafter"/>
</dbReference>
<dbReference type="PROSITE" id="PS51192">
    <property type="entry name" value="HELICASE_ATP_BIND_1"/>
    <property type="match status" value="1"/>
</dbReference>
<dbReference type="Proteomes" id="UP000461730">
    <property type="component" value="Unassembled WGS sequence"/>
</dbReference>
<dbReference type="InterPro" id="IPR027417">
    <property type="entry name" value="P-loop_NTPase"/>
</dbReference>
<keyword evidence="5" id="KW-1185">Reference proteome</keyword>
<feature type="domain" description="Helicase ATP-binding" evidence="2">
    <location>
        <begin position="101"/>
        <end position="279"/>
    </location>
</feature>
<dbReference type="GO" id="GO:0016787">
    <property type="term" value="F:hydrolase activity"/>
    <property type="evidence" value="ECO:0007669"/>
    <property type="project" value="UniProtKB-KW"/>
</dbReference>
<dbReference type="SMART" id="SM00487">
    <property type="entry name" value="DEXDc"/>
    <property type="match status" value="1"/>
</dbReference>
<dbReference type="Gene3D" id="3.40.50.300">
    <property type="entry name" value="P-loop containing nucleotide triphosphate hydrolases"/>
    <property type="match status" value="1"/>
</dbReference>
<dbReference type="PANTHER" id="PTHR45766:SF6">
    <property type="entry name" value="SWI_SNF-RELATED MATRIX-ASSOCIATED ACTIN-DEPENDENT REGULATOR OF CHROMATIN SUBFAMILY A-LIKE PROTEIN 1"/>
    <property type="match status" value="1"/>
</dbReference>